<accession>A0ABV5XMJ8</accession>
<keyword evidence="2" id="KW-0732">Signal</keyword>
<feature type="region of interest" description="Disordered" evidence="1">
    <location>
        <begin position="23"/>
        <end position="52"/>
    </location>
</feature>
<comment type="caution">
    <text evidence="3">The sequence shown here is derived from an EMBL/GenBank/DDBJ whole genome shotgun (WGS) entry which is preliminary data.</text>
</comment>
<proteinExistence type="predicted"/>
<keyword evidence="4" id="KW-1185">Reference proteome</keyword>
<feature type="region of interest" description="Disordered" evidence="1">
    <location>
        <begin position="145"/>
        <end position="176"/>
    </location>
</feature>
<dbReference type="RefSeq" id="WP_378376299.1">
    <property type="nucleotide sequence ID" value="NZ_JBHMAS010000073.1"/>
</dbReference>
<evidence type="ECO:0000313" key="3">
    <source>
        <dbReference type="EMBL" id="MFB9783654.1"/>
    </source>
</evidence>
<dbReference type="EMBL" id="JBHMAS010000073">
    <property type="protein sequence ID" value="MFB9783654.1"/>
    <property type="molecule type" value="Genomic_DNA"/>
</dbReference>
<evidence type="ECO:0000256" key="2">
    <source>
        <dbReference type="SAM" id="SignalP"/>
    </source>
</evidence>
<evidence type="ECO:0008006" key="5">
    <source>
        <dbReference type="Google" id="ProtNLM"/>
    </source>
</evidence>
<feature type="compositionally biased region" description="Low complexity" evidence="1">
    <location>
        <begin position="151"/>
        <end position="172"/>
    </location>
</feature>
<reference evidence="3 4" key="1">
    <citation type="submission" date="2024-09" db="EMBL/GenBank/DDBJ databases">
        <authorList>
            <person name="Sun Q."/>
            <person name="Mori K."/>
        </authorList>
    </citation>
    <scope>NUCLEOTIDE SEQUENCE [LARGE SCALE GENOMIC DNA]</scope>
    <source>
        <strain evidence="3 4">JCM 11411</strain>
    </source>
</reference>
<name>A0ABV5XMJ8_9NOCA</name>
<gene>
    <name evidence="3" type="ORF">ACFFQ6_28530</name>
</gene>
<feature type="chain" id="PRO_5045848057" description="Lipoprotein" evidence="2">
    <location>
        <begin position="22"/>
        <end position="199"/>
    </location>
</feature>
<evidence type="ECO:0000313" key="4">
    <source>
        <dbReference type="Proteomes" id="UP001589587"/>
    </source>
</evidence>
<sequence>MTMKKSWLAAPILLLALSACSDQGTSTEPASSEGATATATTPSSSGTLTPVSSTTIVEPTTETIVEPPTAEATFIDTPTSAVTKHIDYCTSPGPNTAFTDGTYGWTDECAGPAAINRVSEITANGGSCDGTTCTNSLGMTFPDPRAEAGMTDAPPTAGTPRTTTSTPTVTNPPNHPQVLWSNCLQQGNTPEQCREILDN</sequence>
<evidence type="ECO:0000256" key="1">
    <source>
        <dbReference type="SAM" id="MobiDB-lite"/>
    </source>
</evidence>
<feature type="signal peptide" evidence="2">
    <location>
        <begin position="1"/>
        <end position="21"/>
    </location>
</feature>
<organism evidence="3 4">
    <name type="scientific">Rhodococcus baikonurensis</name>
    <dbReference type="NCBI Taxonomy" id="172041"/>
    <lineage>
        <taxon>Bacteria</taxon>
        <taxon>Bacillati</taxon>
        <taxon>Actinomycetota</taxon>
        <taxon>Actinomycetes</taxon>
        <taxon>Mycobacteriales</taxon>
        <taxon>Nocardiaceae</taxon>
        <taxon>Rhodococcus</taxon>
        <taxon>Rhodococcus erythropolis group</taxon>
    </lineage>
</organism>
<dbReference type="PROSITE" id="PS51257">
    <property type="entry name" value="PROKAR_LIPOPROTEIN"/>
    <property type="match status" value="1"/>
</dbReference>
<dbReference type="Proteomes" id="UP001589587">
    <property type="component" value="Unassembled WGS sequence"/>
</dbReference>
<protein>
    <recommendedName>
        <fullName evidence="5">Lipoprotein</fullName>
    </recommendedName>
</protein>